<dbReference type="SUPFAM" id="SSF52540">
    <property type="entry name" value="P-loop containing nucleoside triphosphate hydrolases"/>
    <property type="match status" value="1"/>
</dbReference>
<dbReference type="InterPro" id="IPR001977">
    <property type="entry name" value="Depp_CoAkinase"/>
</dbReference>
<dbReference type="AlphaFoldDB" id="T1BSB0"/>
<organism evidence="3">
    <name type="scientific">mine drainage metagenome</name>
    <dbReference type="NCBI Taxonomy" id="410659"/>
    <lineage>
        <taxon>unclassified sequences</taxon>
        <taxon>metagenomes</taxon>
        <taxon>ecological metagenomes</taxon>
    </lineage>
</organism>
<name>T1BSB0_9ZZZZ</name>
<dbReference type="CDD" id="cd02022">
    <property type="entry name" value="DPCK"/>
    <property type="match status" value="1"/>
</dbReference>
<gene>
    <name evidence="3" type="ORF">B1B_08919</name>
    <name evidence="4" type="ORF">B2A_03921</name>
</gene>
<keyword evidence="2" id="KW-0067">ATP-binding</keyword>
<protein>
    <submittedName>
        <fullName evidence="3">Dephospho-CoA kinase</fullName>
        <ecNumber evidence="3">2.7.-.-</ecNumber>
    </submittedName>
</protein>
<proteinExistence type="inferred from homology"/>
<reference evidence="3" key="1">
    <citation type="submission" date="2013-08" db="EMBL/GenBank/DDBJ databases">
        <authorList>
            <person name="Mendez C."/>
            <person name="Richter M."/>
            <person name="Ferrer M."/>
            <person name="Sanchez J."/>
        </authorList>
    </citation>
    <scope>NUCLEOTIDE SEQUENCE</scope>
</reference>
<dbReference type="PROSITE" id="PS51219">
    <property type="entry name" value="DPCK"/>
    <property type="match status" value="1"/>
</dbReference>
<dbReference type="GO" id="GO:0015937">
    <property type="term" value="P:coenzyme A biosynthetic process"/>
    <property type="evidence" value="ECO:0007669"/>
    <property type="project" value="InterPro"/>
</dbReference>
<dbReference type="GO" id="GO:0005524">
    <property type="term" value="F:ATP binding"/>
    <property type="evidence" value="ECO:0007669"/>
    <property type="project" value="UniProtKB-KW"/>
</dbReference>
<comment type="caution">
    <text evidence="3">The sequence shown here is derived from an EMBL/GenBank/DDBJ whole genome shotgun (WGS) entry which is preliminary data.</text>
</comment>
<accession>T1BSB0</accession>
<reference evidence="3" key="2">
    <citation type="journal article" date="2014" name="ISME J.">
        <title>Microbial stratification in low pH oxic and suboxic macroscopic growths along an acid mine drainage.</title>
        <authorList>
            <person name="Mendez-Garcia C."/>
            <person name="Mesa V."/>
            <person name="Sprenger R.R."/>
            <person name="Richter M."/>
            <person name="Diez M.S."/>
            <person name="Solano J."/>
            <person name="Bargiela R."/>
            <person name="Golyshina O.V."/>
            <person name="Manteca A."/>
            <person name="Ramos J.L."/>
            <person name="Gallego J.R."/>
            <person name="Llorente I."/>
            <person name="Martins Dos Santos V.A."/>
            <person name="Jensen O.N."/>
            <person name="Pelaez A.I."/>
            <person name="Sanchez J."/>
            <person name="Ferrer M."/>
        </authorList>
    </citation>
    <scope>NUCLEOTIDE SEQUENCE</scope>
</reference>
<dbReference type="EC" id="2.7.-.-" evidence="3"/>
<sequence>MTRPYTVALTGGIASGKSMFARHFTEAGAVVIDADRISRKLTEPGTRLHATLHKALGDRHFRSDGTLDRRSLRLAIAHDHRIRHLSESLLHPKIWAALADAITTSDATWILVVIPLLAESVGHWKIPLDRVLVIDCLGETQIRRLVTRDALSLEDARRMLALQASRLARLALADDLVINEDGWDSLPEAARSLAAGYATHRIAGARQNGLHA</sequence>
<keyword evidence="1" id="KW-0547">Nucleotide-binding</keyword>
<evidence type="ECO:0000256" key="1">
    <source>
        <dbReference type="ARBA" id="ARBA00022741"/>
    </source>
</evidence>
<dbReference type="Pfam" id="PF01121">
    <property type="entry name" value="CoaE"/>
    <property type="match status" value="1"/>
</dbReference>
<evidence type="ECO:0000313" key="4">
    <source>
        <dbReference type="EMBL" id="EQD59555.1"/>
    </source>
</evidence>
<evidence type="ECO:0000256" key="2">
    <source>
        <dbReference type="ARBA" id="ARBA00022840"/>
    </source>
</evidence>
<keyword evidence="3" id="KW-0808">Transferase</keyword>
<evidence type="ECO:0000313" key="3">
    <source>
        <dbReference type="EMBL" id="EQD56865.1"/>
    </source>
</evidence>
<dbReference type="EMBL" id="AUZY01005854">
    <property type="protein sequence ID" value="EQD56865.1"/>
    <property type="molecule type" value="Genomic_DNA"/>
</dbReference>
<dbReference type="EMBL" id="AUZZ01002614">
    <property type="protein sequence ID" value="EQD59555.1"/>
    <property type="molecule type" value="Genomic_DNA"/>
</dbReference>
<dbReference type="InterPro" id="IPR027417">
    <property type="entry name" value="P-loop_NTPase"/>
</dbReference>
<dbReference type="Gene3D" id="3.40.50.300">
    <property type="entry name" value="P-loop containing nucleotide triphosphate hydrolases"/>
    <property type="match status" value="1"/>
</dbReference>
<dbReference type="NCBIfam" id="TIGR00152">
    <property type="entry name" value="dephospho-CoA kinase"/>
    <property type="match status" value="1"/>
</dbReference>
<dbReference type="PANTHER" id="PTHR10695:SF46">
    <property type="entry name" value="BIFUNCTIONAL COENZYME A SYNTHASE-RELATED"/>
    <property type="match status" value="1"/>
</dbReference>
<dbReference type="GO" id="GO:0004140">
    <property type="term" value="F:dephospho-CoA kinase activity"/>
    <property type="evidence" value="ECO:0007669"/>
    <property type="project" value="InterPro"/>
</dbReference>
<keyword evidence="3" id="KW-0418">Kinase</keyword>
<dbReference type="HAMAP" id="MF_00376">
    <property type="entry name" value="Dephospho_CoA_kinase"/>
    <property type="match status" value="1"/>
</dbReference>
<dbReference type="PANTHER" id="PTHR10695">
    <property type="entry name" value="DEPHOSPHO-COA KINASE-RELATED"/>
    <property type="match status" value="1"/>
</dbReference>